<dbReference type="PROSITE" id="PS50042">
    <property type="entry name" value="CNMP_BINDING_3"/>
    <property type="match status" value="1"/>
</dbReference>
<evidence type="ECO:0000313" key="4">
    <source>
        <dbReference type="Proteomes" id="UP000297248"/>
    </source>
</evidence>
<dbReference type="AlphaFoldDB" id="A0A4Y8AJS7"/>
<feature type="domain" description="Cyclic nucleotide-binding" evidence="1">
    <location>
        <begin position="263"/>
        <end position="301"/>
    </location>
</feature>
<sequence>MRTKFLPFCAVVTLTVLFSCKKNETKEIARVSVADQEQDTIPASQLNMNDINFLQLAAAGSYKVIAGKYNASAQVDGNGSNARFLESSGIFVNTDGSLLVADLSGDIRKIQHDTVVTSIHFPEDPDGFSYFGGSDIAATTDGSIMVVGEHEYWLYTNGVPHYHGVDSHDEIGLGVDRDPSGKFFWYSDFTSLRAVKPNGEDVPTKPLYTEIGGFNALSASNNGVKYFASNSQVYKYTKSGVSAQIFKNFTFSNIGSLASTRDGFKVYIVDAGEIKMISNNSKYPQTIKTILSGAQVGSIALSNSEKYLYFTTHNTVNKLKL</sequence>
<evidence type="ECO:0000259" key="1">
    <source>
        <dbReference type="PROSITE" id="PS50042"/>
    </source>
</evidence>
<dbReference type="Gene3D" id="2.120.10.30">
    <property type="entry name" value="TolB, C-terminal domain"/>
    <property type="match status" value="1"/>
</dbReference>
<dbReference type="RefSeq" id="WP_134335098.1">
    <property type="nucleotide sequence ID" value="NZ_BMCZ01000001.1"/>
</dbReference>
<proteinExistence type="predicted"/>
<reference evidence="2 5" key="3">
    <citation type="submission" date="2020-08" db="EMBL/GenBank/DDBJ databases">
        <title>Genomic Encyclopedia of Type Strains, Phase IV (KMG-IV): sequencing the most valuable type-strain genomes for metagenomic binning, comparative biology and taxonomic classification.</title>
        <authorList>
            <person name="Goeker M."/>
        </authorList>
    </citation>
    <scope>NUCLEOTIDE SEQUENCE [LARGE SCALE GENOMIC DNA]</scope>
    <source>
        <strain evidence="2 5">DSM 100995</strain>
    </source>
</reference>
<protein>
    <recommendedName>
        <fullName evidence="1">Cyclic nucleotide-binding domain-containing protein</fullName>
    </recommendedName>
</protein>
<accession>A0A4Y8AJS7</accession>
<name>A0A4Y8AJS7_9SPHI</name>
<dbReference type="InterPro" id="IPR011042">
    <property type="entry name" value="6-blade_b-propeller_TolB-like"/>
</dbReference>
<dbReference type="OrthoDB" id="784977at2"/>
<dbReference type="PROSITE" id="PS51257">
    <property type="entry name" value="PROKAR_LIPOPROTEIN"/>
    <property type="match status" value="1"/>
</dbReference>
<dbReference type="Proteomes" id="UP000583101">
    <property type="component" value="Unassembled WGS sequence"/>
</dbReference>
<dbReference type="InterPro" id="IPR000595">
    <property type="entry name" value="cNMP-bd_dom"/>
</dbReference>
<evidence type="ECO:0000313" key="2">
    <source>
        <dbReference type="EMBL" id="MBB3967681.1"/>
    </source>
</evidence>
<evidence type="ECO:0000313" key="3">
    <source>
        <dbReference type="EMBL" id="TEW69263.1"/>
    </source>
</evidence>
<gene>
    <name evidence="3" type="ORF">E2R65_03605</name>
    <name evidence="2" type="ORF">GGR35_000267</name>
</gene>
<dbReference type="EMBL" id="SNQG01000001">
    <property type="protein sequence ID" value="TEW69263.1"/>
    <property type="molecule type" value="Genomic_DNA"/>
</dbReference>
<dbReference type="EMBL" id="JACIEG010000001">
    <property type="protein sequence ID" value="MBB3967681.1"/>
    <property type="molecule type" value="Genomic_DNA"/>
</dbReference>
<reference evidence="3 4" key="1">
    <citation type="journal article" date="2016" name="Int. J. Syst. Evol. Microbiol.">
        <title>Proposal of Mucilaginibacter phyllosphaerae sp. nov. isolated from the phyllosphere of Galium album.</title>
        <authorList>
            <person name="Aydogan E.L."/>
            <person name="Busse H.J."/>
            <person name="Moser G."/>
            <person name="Muller C."/>
            <person name="Kampfer P."/>
            <person name="Glaeser S.P."/>
        </authorList>
    </citation>
    <scope>NUCLEOTIDE SEQUENCE [LARGE SCALE GENOMIC DNA]</scope>
    <source>
        <strain evidence="3 4">PP-F2FG21</strain>
    </source>
</reference>
<reference evidence="3" key="2">
    <citation type="submission" date="2019-03" db="EMBL/GenBank/DDBJ databases">
        <authorList>
            <person name="Yan Y.-Q."/>
            <person name="Du Z.-J."/>
        </authorList>
    </citation>
    <scope>NUCLEOTIDE SEQUENCE</scope>
    <source>
        <strain evidence="3">PP-F2FG21</strain>
    </source>
</reference>
<dbReference type="SUPFAM" id="SSF101898">
    <property type="entry name" value="NHL repeat"/>
    <property type="match status" value="1"/>
</dbReference>
<evidence type="ECO:0000313" key="5">
    <source>
        <dbReference type="Proteomes" id="UP000583101"/>
    </source>
</evidence>
<keyword evidence="5" id="KW-1185">Reference proteome</keyword>
<dbReference type="Proteomes" id="UP000297248">
    <property type="component" value="Unassembled WGS sequence"/>
</dbReference>
<organism evidence="3 4">
    <name type="scientific">Mucilaginibacter phyllosphaerae</name>
    <dbReference type="NCBI Taxonomy" id="1812349"/>
    <lineage>
        <taxon>Bacteria</taxon>
        <taxon>Pseudomonadati</taxon>
        <taxon>Bacteroidota</taxon>
        <taxon>Sphingobacteriia</taxon>
        <taxon>Sphingobacteriales</taxon>
        <taxon>Sphingobacteriaceae</taxon>
        <taxon>Mucilaginibacter</taxon>
    </lineage>
</organism>
<comment type="caution">
    <text evidence="3">The sequence shown here is derived from an EMBL/GenBank/DDBJ whole genome shotgun (WGS) entry which is preliminary data.</text>
</comment>